<keyword evidence="5" id="KW-0547">Nucleotide-binding</keyword>
<dbReference type="PROSITE" id="PS50109">
    <property type="entry name" value="HIS_KIN"/>
    <property type="match status" value="1"/>
</dbReference>
<evidence type="ECO:0000256" key="6">
    <source>
        <dbReference type="ARBA" id="ARBA00022777"/>
    </source>
</evidence>
<dbReference type="SUPFAM" id="SSF47384">
    <property type="entry name" value="Homodimeric domain of signal transducing histidine kinase"/>
    <property type="match status" value="1"/>
</dbReference>
<keyword evidence="4" id="KW-0808">Transferase</keyword>
<comment type="catalytic activity">
    <reaction evidence="1">
        <text>ATP + protein L-histidine = ADP + protein N-phospho-L-histidine.</text>
        <dbReference type="EC" id="2.7.13.3"/>
    </reaction>
</comment>
<gene>
    <name evidence="11" type="ORF">QTP81_07170</name>
</gene>
<dbReference type="EMBL" id="JAUCBP010000007">
    <property type="protein sequence ID" value="MDM7860372.1"/>
    <property type="molecule type" value="Genomic_DNA"/>
</dbReference>
<dbReference type="PANTHER" id="PTHR43065:SF10">
    <property type="entry name" value="PEROXIDE STRESS-ACTIVATED HISTIDINE KINASE MAK3"/>
    <property type="match status" value="1"/>
</dbReference>
<sequence length="515" mass="58510">MFFEIDTSAFMPHGHCILWKPELLFPIVLSEIMIFIAYTSIPIAIFRFHRNRPDLDKDSKKILLLFFFFIQLCGITHLISAYNYWHSEYVLAMFVKVATAVVSLLTAYTLFKVLPKIINLPSPKQHLKLIEELKTLNSQLEDEVQNRTALITKQNTLLETLVEGYPGSIVKYEPKLENGNIVDFHSTVVFDKASLVDGIAKNDQDVGKSMLAAFPDFAENGHFDSAIDAYMNDKQVIEDPIYNRTLNKYFRVVSFKKPDMDFLLVYFTDVTERENLKLDAINNSKLISLGELSGAVAHEINNPLQIISGSAEMLQNSVSSEDFVGAKCLKNIHSTVVKISQIIDNLRRLSRNETGKIDSVDVNNVVKKTVQLYEQRIKLKDIKLIEVYETGDNAYVQTIEVNLIQILNNLLSNAIDALHSNSTNDKSLIIKVERDHCDIIIKIINNGPLIKEEVKERMFEPLFTTKDVGEGTGLGLSLSRRLAEEMNAALLFEQTNEAVMFILRIKSIDENSLRR</sequence>
<dbReference type="InterPro" id="IPR036890">
    <property type="entry name" value="HATPase_C_sf"/>
</dbReference>
<evidence type="ECO:0000313" key="12">
    <source>
        <dbReference type="Proteomes" id="UP001234343"/>
    </source>
</evidence>
<feature type="transmembrane region" description="Helical" evidence="9">
    <location>
        <begin position="23"/>
        <end position="41"/>
    </location>
</feature>
<protein>
    <recommendedName>
        <fullName evidence="2">histidine kinase</fullName>
        <ecNumber evidence="2">2.7.13.3</ecNumber>
    </recommendedName>
</protein>
<dbReference type="InterPro" id="IPR005467">
    <property type="entry name" value="His_kinase_dom"/>
</dbReference>
<keyword evidence="12" id="KW-1185">Reference proteome</keyword>
<dbReference type="Pfam" id="PF02518">
    <property type="entry name" value="HATPase_c"/>
    <property type="match status" value="1"/>
</dbReference>
<dbReference type="InterPro" id="IPR004358">
    <property type="entry name" value="Sig_transdc_His_kin-like_C"/>
</dbReference>
<evidence type="ECO:0000256" key="9">
    <source>
        <dbReference type="SAM" id="Phobius"/>
    </source>
</evidence>
<keyword evidence="6 11" id="KW-0418">Kinase</keyword>
<evidence type="ECO:0000256" key="1">
    <source>
        <dbReference type="ARBA" id="ARBA00000085"/>
    </source>
</evidence>
<feature type="transmembrane region" description="Helical" evidence="9">
    <location>
        <begin position="91"/>
        <end position="111"/>
    </location>
</feature>
<comment type="caution">
    <text evidence="11">The sequence shown here is derived from an EMBL/GenBank/DDBJ whole genome shotgun (WGS) entry which is preliminary data.</text>
</comment>
<evidence type="ECO:0000256" key="2">
    <source>
        <dbReference type="ARBA" id="ARBA00012438"/>
    </source>
</evidence>
<evidence type="ECO:0000259" key="10">
    <source>
        <dbReference type="PROSITE" id="PS50109"/>
    </source>
</evidence>
<evidence type="ECO:0000256" key="4">
    <source>
        <dbReference type="ARBA" id="ARBA00022679"/>
    </source>
</evidence>
<dbReference type="Gene3D" id="1.10.287.130">
    <property type="match status" value="1"/>
</dbReference>
<keyword evidence="9" id="KW-0472">Membrane</keyword>
<dbReference type="SUPFAM" id="SSF55874">
    <property type="entry name" value="ATPase domain of HSP90 chaperone/DNA topoisomerase II/histidine kinase"/>
    <property type="match status" value="1"/>
</dbReference>
<dbReference type="InterPro" id="IPR003594">
    <property type="entry name" value="HATPase_dom"/>
</dbReference>
<dbReference type="SMART" id="SM00387">
    <property type="entry name" value="HATPase_c"/>
    <property type="match status" value="1"/>
</dbReference>
<evidence type="ECO:0000256" key="7">
    <source>
        <dbReference type="ARBA" id="ARBA00022840"/>
    </source>
</evidence>
<organism evidence="11 12">
    <name type="scientific">Alteromonas arenosi</name>
    <dbReference type="NCBI Taxonomy" id="3055817"/>
    <lineage>
        <taxon>Bacteria</taxon>
        <taxon>Pseudomonadati</taxon>
        <taxon>Pseudomonadota</taxon>
        <taxon>Gammaproteobacteria</taxon>
        <taxon>Alteromonadales</taxon>
        <taxon>Alteromonadaceae</taxon>
        <taxon>Alteromonas/Salinimonas group</taxon>
        <taxon>Alteromonas</taxon>
    </lineage>
</organism>
<evidence type="ECO:0000256" key="8">
    <source>
        <dbReference type="ARBA" id="ARBA00023012"/>
    </source>
</evidence>
<feature type="transmembrane region" description="Helical" evidence="9">
    <location>
        <begin position="62"/>
        <end position="85"/>
    </location>
</feature>
<dbReference type="Pfam" id="PF25487">
    <property type="entry name" value="ETR1_N"/>
    <property type="match status" value="1"/>
</dbReference>
<dbReference type="GO" id="GO:0016301">
    <property type="term" value="F:kinase activity"/>
    <property type="evidence" value="ECO:0007669"/>
    <property type="project" value="UniProtKB-KW"/>
</dbReference>
<dbReference type="PANTHER" id="PTHR43065">
    <property type="entry name" value="SENSOR HISTIDINE KINASE"/>
    <property type="match status" value="1"/>
</dbReference>
<evidence type="ECO:0000313" key="11">
    <source>
        <dbReference type="EMBL" id="MDM7860372.1"/>
    </source>
</evidence>
<dbReference type="CDD" id="cd00082">
    <property type="entry name" value="HisKA"/>
    <property type="match status" value="1"/>
</dbReference>
<reference evidence="11 12" key="1">
    <citation type="submission" date="2023-06" db="EMBL/GenBank/DDBJ databases">
        <title>Alteromonas sp. ASW11-36 isolated from intertidal sand.</title>
        <authorList>
            <person name="Li Y."/>
        </authorList>
    </citation>
    <scope>NUCLEOTIDE SEQUENCE [LARGE SCALE GENOMIC DNA]</scope>
    <source>
        <strain evidence="11 12">ASW11-36</strain>
    </source>
</reference>
<accession>A0ABT7SXV1</accession>
<keyword evidence="8" id="KW-0902">Two-component regulatory system</keyword>
<keyword evidence="7" id="KW-0067">ATP-binding</keyword>
<dbReference type="SMART" id="SM00388">
    <property type="entry name" value="HisKA"/>
    <property type="match status" value="1"/>
</dbReference>
<proteinExistence type="predicted"/>
<dbReference type="Pfam" id="PF00512">
    <property type="entry name" value="HisKA"/>
    <property type="match status" value="1"/>
</dbReference>
<dbReference type="InterPro" id="IPR003661">
    <property type="entry name" value="HisK_dim/P_dom"/>
</dbReference>
<evidence type="ECO:0000256" key="3">
    <source>
        <dbReference type="ARBA" id="ARBA00022553"/>
    </source>
</evidence>
<dbReference type="RefSeq" id="WP_289364676.1">
    <property type="nucleotide sequence ID" value="NZ_JAUCBP010000007.1"/>
</dbReference>
<keyword evidence="3" id="KW-0597">Phosphoprotein</keyword>
<dbReference type="EC" id="2.7.13.3" evidence="2"/>
<dbReference type="InterPro" id="IPR036097">
    <property type="entry name" value="HisK_dim/P_sf"/>
</dbReference>
<keyword evidence="9" id="KW-0812">Transmembrane</keyword>
<name>A0ABT7SXV1_9ALTE</name>
<keyword evidence="9" id="KW-1133">Transmembrane helix</keyword>
<evidence type="ECO:0000256" key="5">
    <source>
        <dbReference type="ARBA" id="ARBA00022741"/>
    </source>
</evidence>
<dbReference type="InterPro" id="IPR058544">
    <property type="entry name" value="ETR1_N"/>
</dbReference>
<feature type="domain" description="Histidine kinase" evidence="10">
    <location>
        <begin position="295"/>
        <end position="509"/>
    </location>
</feature>
<dbReference type="PRINTS" id="PR00344">
    <property type="entry name" value="BCTRLSENSOR"/>
</dbReference>
<dbReference type="Gene3D" id="3.30.565.10">
    <property type="entry name" value="Histidine kinase-like ATPase, C-terminal domain"/>
    <property type="match status" value="1"/>
</dbReference>
<dbReference type="Proteomes" id="UP001234343">
    <property type="component" value="Unassembled WGS sequence"/>
</dbReference>